<name>A0A6A4IH63_9AGAR</name>
<sequence>MSYFTSPSNESSFGSSSIFTSTFTPSYATPFGLFIPAAQSPREVHETYEQLNLSFGFGSRSNSGILCPSNGRKKTTSGLGLKKLWKGFS</sequence>
<dbReference type="Proteomes" id="UP000799118">
    <property type="component" value="Unassembled WGS sequence"/>
</dbReference>
<keyword evidence="2" id="KW-1185">Reference proteome</keyword>
<evidence type="ECO:0000313" key="1">
    <source>
        <dbReference type="EMBL" id="KAE9409991.1"/>
    </source>
</evidence>
<accession>A0A6A4IH63</accession>
<proteinExistence type="predicted"/>
<organism evidence="1 2">
    <name type="scientific">Gymnopus androsaceus JB14</name>
    <dbReference type="NCBI Taxonomy" id="1447944"/>
    <lineage>
        <taxon>Eukaryota</taxon>
        <taxon>Fungi</taxon>
        <taxon>Dikarya</taxon>
        <taxon>Basidiomycota</taxon>
        <taxon>Agaricomycotina</taxon>
        <taxon>Agaricomycetes</taxon>
        <taxon>Agaricomycetidae</taxon>
        <taxon>Agaricales</taxon>
        <taxon>Marasmiineae</taxon>
        <taxon>Omphalotaceae</taxon>
        <taxon>Gymnopus</taxon>
    </lineage>
</organism>
<dbReference type="AlphaFoldDB" id="A0A6A4IH63"/>
<reference evidence="1" key="1">
    <citation type="journal article" date="2019" name="Environ. Microbiol.">
        <title>Fungal ecological strategies reflected in gene transcription - a case study of two litter decomposers.</title>
        <authorList>
            <person name="Barbi F."/>
            <person name="Kohler A."/>
            <person name="Barry K."/>
            <person name="Baskaran P."/>
            <person name="Daum C."/>
            <person name="Fauchery L."/>
            <person name="Ihrmark K."/>
            <person name="Kuo A."/>
            <person name="LaButti K."/>
            <person name="Lipzen A."/>
            <person name="Morin E."/>
            <person name="Grigoriev I.V."/>
            <person name="Henrissat B."/>
            <person name="Lindahl B."/>
            <person name="Martin F."/>
        </authorList>
    </citation>
    <scope>NUCLEOTIDE SEQUENCE</scope>
    <source>
        <strain evidence="1">JB14</strain>
    </source>
</reference>
<dbReference type="EMBL" id="ML769386">
    <property type="protein sequence ID" value="KAE9409991.1"/>
    <property type="molecule type" value="Genomic_DNA"/>
</dbReference>
<protein>
    <submittedName>
        <fullName evidence="1">Uncharacterized protein</fullName>
    </submittedName>
</protein>
<evidence type="ECO:0000313" key="2">
    <source>
        <dbReference type="Proteomes" id="UP000799118"/>
    </source>
</evidence>
<gene>
    <name evidence="1" type="ORF">BT96DRAFT_912879</name>
</gene>